<feature type="region of interest" description="Disordered" evidence="1">
    <location>
        <begin position="1"/>
        <end position="106"/>
    </location>
</feature>
<organism evidence="2 3">
    <name type="scientific">Methylobacterium persicinum</name>
    <dbReference type="NCBI Taxonomy" id="374426"/>
    <lineage>
        <taxon>Bacteria</taxon>
        <taxon>Pseudomonadati</taxon>
        <taxon>Pseudomonadota</taxon>
        <taxon>Alphaproteobacteria</taxon>
        <taxon>Hyphomicrobiales</taxon>
        <taxon>Methylobacteriaceae</taxon>
        <taxon>Methylobacterium</taxon>
    </lineage>
</organism>
<reference evidence="2 3" key="1">
    <citation type="submission" date="2023-07" db="EMBL/GenBank/DDBJ databases">
        <title>Genomic Encyclopedia of Type Strains, Phase IV (KMG-IV): sequencing the most valuable type-strain genomes for metagenomic binning, comparative biology and taxonomic classification.</title>
        <authorList>
            <person name="Goeker M."/>
        </authorList>
    </citation>
    <scope>NUCLEOTIDE SEQUENCE [LARGE SCALE GENOMIC DNA]</scope>
    <source>
        <strain evidence="2 3">DSM 19562</strain>
    </source>
</reference>
<comment type="caution">
    <text evidence="2">The sequence shown here is derived from an EMBL/GenBank/DDBJ whole genome shotgun (WGS) entry which is preliminary data.</text>
</comment>
<feature type="region of interest" description="Disordered" evidence="1">
    <location>
        <begin position="224"/>
        <end position="248"/>
    </location>
</feature>
<sequence>MPEQGLADVAAGQVRRRDEEVLGVDHPEQIPVQRLLDPRRRDDPARLGEGRDQIGEAPGGVAGEQVRRRVEDHLAAASSLRVGEVGPDRPPPEAVAGEADHHEDHRGIGVEPVVSVPLLRPEAEVLAGVLGQPLDGPDLSGHEPGPDLAGLHVAHLDEAVDPGVRAPGLVTAQPAPGMRPVTSAASCWPAIRCGEIVFIEPAAPPRWKAGVAGRPRCIAEAWPGSRPASHVPQPAASAPTAWPASSAP</sequence>
<dbReference type="Proteomes" id="UP001236369">
    <property type="component" value="Unassembled WGS sequence"/>
</dbReference>
<protein>
    <submittedName>
        <fullName evidence="2">Uncharacterized protein</fullName>
    </submittedName>
</protein>
<feature type="compositionally biased region" description="Basic and acidic residues" evidence="1">
    <location>
        <begin position="15"/>
        <end position="28"/>
    </location>
</feature>
<evidence type="ECO:0000313" key="3">
    <source>
        <dbReference type="Proteomes" id="UP001236369"/>
    </source>
</evidence>
<proteinExistence type="predicted"/>
<evidence type="ECO:0000256" key="1">
    <source>
        <dbReference type="SAM" id="MobiDB-lite"/>
    </source>
</evidence>
<gene>
    <name evidence="2" type="ORF">QO016_000224</name>
</gene>
<dbReference type="EMBL" id="JAUSVV010000001">
    <property type="protein sequence ID" value="MDQ0440747.1"/>
    <property type="molecule type" value="Genomic_DNA"/>
</dbReference>
<name>A0ABU0HEJ1_9HYPH</name>
<feature type="compositionally biased region" description="Basic and acidic residues" evidence="1">
    <location>
        <begin position="36"/>
        <end position="54"/>
    </location>
</feature>
<feature type="compositionally biased region" description="Basic and acidic residues" evidence="1">
    <location>
        <begin position="65"/>
        <end position="74"/>
    </location>
</feature>
<accession>A0ABU0HEJ1</accession>
<evidence type="ECO:0000313" key="2">
    <source>
        <dbReference type="EMBL" id="MDQ0440747.1"/>
    </source>
</evidence>
<feature type="compositionally biased region" description="Low complexity" evidence="1">
    <location>
        <begin position="232"/>
        <end position="248"/>
    </location>
</feature>
<keyword evidence="3" id="KW-1185">Reference proteome</keyword>